<evidence type="ECO:0000313" key="1">
    <source>
        <dbReference type="EMBL" id="TWU24307.1"/>
    </source>
</evidence>
<comment type="caution">
    <text evidence="1">The sequence shown here is derived from an EMBL/GenBank/DDBJ whole genome shotgun (WGS) entry which is preliminary data.</text>
</comment>
<proteinExistence type="predicted"/>
<dbReference type="Proteomes" id="UP000316304">
    <property type="component" value="Unassembled WGS sequence"/>
</dbReference>
<dbReference type="AlphaFoldDB" id="A0A5C6CL69"/>
<gene>
    <name evidence="1" type="ORF">Pla52o_22340</name>
</gene>
<dbReference type="RefSeq" id="WP_197169146.1">
    <property type="nucleotide sequence ID" value="NZ_SJPT01000003.1"/>
</dbReference>
<name>A0A5C6CL69_9BACT</name>
<accession>A0A5C6CL69</accession>
<evidence type="ECO:0000313" key="2">
    <source>
        <dbReference type="Proteomes" id="UP000316304"/>
    </source>
</evidence>
<keyword evidence="2" id="KW-1185">Reference proteome</keyword>
<sequence>MNDLNQKCAGENAVPIVRDTTTWIRESWSQDFILRGPWLAGNSFRER</sequence>
<reference evidence="1 2" key="1">
    <citation type="submission" date="2019-02" db="EMBL/GenBank/DDBJ databases">
        <title>Deep-cultivation of Planctomycetes and their phenomic and genomic characterization uncovers novel biology.</title>
        <authorList>
            <person name="Wiegand S."/>
            <person name="Jogler M."/>
            <person name="Boedeker C."/>
            <person name="Pinto D."/>
            <person name="Vollmers J."/>
            <person name="Rivas-Marin E."/>
            <person name="Kohn T."/>
            <person name="Peeters S.H."/>
            <person name="Heuer A."/>
            <person name="Rast P."/>
            <person name="Oberbeckmann S."/>
            <person name="Bunk B."/>
            <person name="Jeske O."/>
            <person name="Meyerdierks A."/>
            <person name="Storesund J.E."/>
            <person name="Kallscheuer N."/>
            <person name="Luecker S."/>
            <person name="Lage O.M."/>
            <person name="Pohl T."/>
            <person name="Merkel B.J."/>
            <person name="Hornburger P."/>
            <person name="Mueller R.-W."/>
            <person name="Bruemmer F."/>
            <person name="Labrenz M."/>
            <person name="Spormann A.M."/>
            <person name="Op Den Camp H."/>
            <person name="Overmann J."/>
            <person name="Amann R."/>
            <person name="Jetten M.S.M."/>
            <person name="Mascher T."/>
            <person name="Medema M.H."/>
            <person name="Devos D.P."/>
            <person name="Kaster A.-K."/>
            <person name="Ovreas L."/>
            <person name="Rohde M."/>
            <person name="Galperin M.Y."/>
            <person name="Jogler C."/>
        </authorList>
    </citation>
    <scope>NUCLEOTIDE SEQUENCE [LARGE SCALE GENOMIC DNA]</scope>
    <source>
        <strain evidence="1 2">Pla52o</strain>
    </source>
</reference>
<dbReference type="EMBL" id="SJPT01000003">
    <property type="protein sequence ID" value="TWU24307.1"/>
    <property type="molecule type" value="Genomic_DNA"/>
</dbReference>
<protein>
    <submittedName>
        <fullName evidence="1">Uncharacterized protein</fullName>
    </submittedName>
</protein>
<organism evidence="1 2">
    <name type="scientific">Novipirellula galeiformis</name>
    <dbReference type="NCBI Taxonomy" id="2528004"/>
    <lineage>
        <taxon>Bacteria</taxon>
        <taxon>Pseudomonadati</taxon>
        <taxon>Planctomycetota</taxon>
        <taxon>Planctomycetia</taxon>
        <taxon>Pirellulales</taxon>
        <taxon>Pirellulaceae</taxon>
        <taxon>Novipirellula</taxon>
    </lineage>
</organism>